<reference evidence="3 4" key="2">
    <citation type="submission" date="2019-09" db="EMBL/GenBank/DDBJ databases">
        <authorList>
            <person name="Jin C."/>
        </authorList>
    </citation>
    <scope>NUCLEOTIDE SEQUENCE [LARGE SCALE GENOMIC DNA]</scope>
    <source>
        <strain evidence="3 4">BN140041</strain>
    </source>
</reference>
<dbReference type="Pfam" id="PF09851">
    <property type="entry name" value="SHOCT"/>
    <property type="match status" value="1"/>
</dbReference>
<dbReference type="EMBL" id="VUJW01000003">
    <property type="protein sequence ID" value="KAA1427988.1"/>
    <property type="molecule type" value="Genomic_DNA"/>
</dbReference>
<accession>A0A5B1M682</accession>
<evidence type="ECO:0000313" key="4">
    <source>
        <dbReference type="Proteomes" id="UP000324351"/>
    </source>
</evidence>
<feature type="domain" description="SHOCT" evidence="2">
    <location>
        <begin position="57"/>
        <end position="79"/>
    </location>
</feature>
<protein>
    <submittedName>
        <fullName evidence="3">SHOCT domain-containing protein</fullName>
    </submittedName>
</protein>
<reference evidence="3 4" key="1">
    <citation type="submission" date="2019-09" db="EMBL/GenBank/DDBJ databases">
        <title>Nocardioides panacisoli sp. nov., isolated from the soil of a ginseng field.</title>
        <authorList>
            <person name="Cho C."/>
        </authorList>
    </citation>
    <scope>NUCLEOTIDE SEQUENCE [LARGE SCALE GENOMIC DNA]</scope>
    <source>
        <strain evidence="3 4">BN140041</strain>
    </source>
</reference>
<dbReference type="AlphaFoldDB" id="A0A5B1M682"/>
<sequence length="83" mass="9541">MSDTLTTLVLTADRWDGDGPPWLVFPLFWLLFIAAVVVAVVYHRRRNRLAPRQAGEARLAELFATGEISEEEYRARRGVLREK</sequence>
<organism evidence="3 4">
    <name type="scientific">Nocardioides antri</name>
    <dbReference type="NCBI Taxonomy" id="2607659"/>
    <lineage>
        <taxon>Bacteria</taxon>
        <taxon>Bacillati</taxon>
        <taxon>Actinomycetota</taxon>
        <taxon>Actinomycetes</taxon>
        <taxon>Propionibacteriales</taxon>
        <taxon>Nocardioidaceae</taxon>
        <taxon>Nocardioides</taxon>
    </lineage>
</organism>
<dbReference type="RefSeq" id="WP_149750480.1">
    <property type="nucleotide sequence ID" value="NZ_VUJW01000003.1"/>
</dbReference>
<evidence type="ECO:0000313" key="3">
    <source>
        <dbReference type="EMBL" id="KAA1427988.1"/>
    </source>
</evidence>
<proteinExistence type="predicted"/>
<dbReference type="InterPro" id="IPR018649">
    <property type="entry name" value="SHOCT"/>
</dbReference>
<keyword evidence="1" id="KW-0472">Membrane</keyword>
<keyword evidence="4" id="KW-1185">Reference proteome</keyword>
<evidence type="ECO:0000256" key="1">
    <source>
        <dbReference type="SAM" id="Phobius"/>
    </source>
</evidence>
<keyword evidence="1" id="KW-1133">Transmembrane helix</keyword>
<name>A0A5B1M682_9ACTN</name>
<evidence type="ECO:0000259" key="2">
    <source>
        <dbReference type="Pfam" id="PF09851"/>
    </source>
</evidence>
<gene>
    <name evidence="3" type="ORF">F0U47_11365</name>
</gene>
<comment type="caution">
    <text evidence="3">The sequence shown here is derived from an EMBL/GenBank/DDBJ whole genome shotgun (WGS) entry which is preliminary data.</text>
</comment>
<dbReference type="Proteomes" id="UP000324351">
    <property type="component" value="Unassembled WGS sequence"/>
</dbReference>
<feature type="transmembrane region" description="Helical" evidence="1">
    <location>
        <begin position="20"/>
        <end position="42"/>
    </location>
</feature>
<keyword evidence="1" id="KW-0812">Transmembrane</keyword>